<dbReference type="Pfam" id="PF14107">
    <property type="entry name" value="DUF4280"/>
    <property type="match status" value="1"/>
</dbReference>
<dbReference type="Gene3D" id="3.40.1350.120">
    <property type="match status" value="1"/>
</dbReference>
<dbReference type="InterPro" id="IPR040559">
    <property type="entry name" value="CdiA_C"/>
</dbReference>
<dbReference type="InterPro" id="IPR025460">
    <property type="entry name" value="DUF4280"/>
</dbReference>
<evidence type="ECO:0000313" key="3">
    <source>
        <dbReference type="EMBL" id="ERI09429.1"/>
    </source>
</evidence>
<dbReference type="AlphaFoldDB" id="U1WLH0"/>
<keyword evidence="4" id="KW-1185">Reference proteome</keyword>
<comment type="caution">
    <text evidence="3">The sequence shown here is derived from an EMBL/GenBank/DDBJ whole genome shotgun (WGS) entry which is preliminary data.</text>
</comment>
<dbReference type="STRING" id="649747.HMPREF0083_02475"/>
<dbReference type="GeneID" id="92842352"/>
<dbReference type="EMBL" id="AWSJ01000155">
    <property type="protein sequence ID" value="ERI09429.1"/>
    <property type="molecule type" value="Genomic_DNA"/>
</dbReference>
<dbReference type="RefSeq" id="WP_021621226.1">
    <property type="nucleotide sequence ID" value="NZ_KE952771.1"/>
</dbReference>
<dbReference type="eggNOG" id="COG0860">
    <property type="taxonomic scope" value="Bacteria"/>
</dbReference>
<reference evidence="3 4" key="1">
    <citation type="submission" date="2013-08" db="EMBL/GenBank/DDBJ databases">
        <authorList>
            <person name="Weinstock G."/>
            <person name="Sodergren E."/>
            <person name="Wylie T."/>
            <person name="Fulton L."/>
            <person name="Fulton R."/>
            <person name="Fronick C."/>
            <person name="O'Laughlin M."/>
            <person name="Godfrey J."/>
            <person name="Miner T."/>
            <person name="Herter B."/>
            <person name="Appelbaum E."/>
            <person name="Cordes M."/>
            <person name="Lek S."/>
            <person name="Wollam A."/>
            <person name="Pepin K.H."/>
            <person name="Palsikar V.B."/>
            <person name="Mitreva M."/>
            <person name="Wilson R.K."/>
        </authorList>
    </citation>
    <scope>NUCLEOTIDE SEQUENCE [LARGE SCALE GENOMIC DNA]</scope>
    <source>
        <strain evidence="3 4">ATCC 12856</strain>
    </source>
</reference>
<dbReference type="CDD" id="cd13442">
    <property type="entry name" value="CDI_toxin_Bp1026b-like"/>
    <property type="match status" value="1"/>
</dbReference>
<dbReference type="eggNOG" id="COG4886">
    <property type="taxonomic scope" value="Bacteria"/>
</dbReference>
<feature type="region of interest" description="Disordered" evidence="1">
    <location>
        <begin position="269"/>
        <end position="307"/>
    </location>
</feature>
<dbReference type="GO" id="GO:0004549">
    <property type="term" value="F:tRNA-specific ribonuclease activity"/>
    <property type="evidence" value="ECO:0007669"/>
    <property type="project" value="InterPro"/>
</dbReference>
<evidence type="ECO:0000313" key="4">
    <source>
        <dbReference type="Proteomes" id="UP000016511"/>
    </source>
</evidence>
<evidence type="ECO:0000256" key="1">
    <source>
        <dbReference type="SAM" id="MobiDB-lite"/>
    </source>
</evidence>
<dbReference type="Proteomes" id="UP000016511">
    <property type="component" value="Unassembled WGS sequence"/>
</dbReference>
<dbReference type="InterPro" id="IPR033806">
    <property type="entry name" value="CDI_toxin_Bp1026b-like"/>
</dbReference>
<dbReference type="Pfam" id="PF18451">
    <property type="entry name" value="CdiA_C"/>
    <property type="match status" value="1"/>
</dbReference>
<gene>
    <name evidence="3" type="ORF">HMPREF0083_02475</name>
</gene>
<dbReference type="HOGENOM" id="CLU_637206_0_0_9"/>
<evidence type="ECO:0000259" key="2">
    <source>
        <dbReference type="Pfam" id="PF18451"/>
    </source>
</evidence>
<proteinExistence type="predicted"/>
<accession>U1WLH0</accession>
<dbReference type="PATRIC" id="fig|649747.3.peg.2241"/>
<name>U1WLH0_ANEAE</name>
<sequence length="430" mass="45862">MFFGILISQEEEESYVVAGATLCCSMGERTSQLQLPMSHGLYMNGKAQVNIKDREPNVNILPFGMCKLGGVCSPKIDMDWTDERSSKMVDGEPAVSNKSKLMCLYGGTIRIEDDGQEIGSGEKEESFWSELWEQTKVLSRNELWGQTKAFFDGASDAAADDFTLGTLPNEKYTGFKDYSSKYPLSRKAGEVAGNLLGLVVGGAETIIGTGGAVIGGAASVTGVGGSVGVPLTGGSVAVAAHGVSMSTKAALGTGKSASEFWNMFANHNGTKGTGKGPKIKLTEPSLPKGSKPKGNYGEGDSHGIKKQNETADFLADKGYDIEMLDEIHGGNGYGILKGSNPDFLIEGNVFDCYAPKPDGKVQSIIKELAGKTKKQSGRIVLNLDDFPDNKVVEVTETIFRKVNPNGDLKRLEELLIVKDGTITRLFGGKK</sequence>
<protein>
    <recommendedName>
        <fullName evidence="2">tRNA nuclease CdiA C-terminal domain-containing protein</fullName>
    </recommendedName>
</protein>
<feature type="domain" description="tRNA nuclease CdiA C-terminal" evidence="2">
    <location>
        <begin position="340"/>
        <end position="422"/>
    </location>
</feature>
<organism evidence="3 4">
    <name type="scientific">Aneurinibacillus aneurinilyticus ATCC 12856</name>
    <dbReference type="NCBI Taxonomy" id="649747"/>
    <lineage>
        <taxon>Bacteria</taxon>
        <taxon>Bacillati</taxon>
        <taxon>Bacillota</taxon>
        <taxon>Bacilli</taxon>
        <taxon>Bacillales</taxon>
        <taxon>Paenibacillaceae</taxon>
        <taxon>Aneurinibacillus group</taxon>
        <taxon>Aneurinibacillus</taxon>
    </lineage>
</organism>